<dbReference type="HOGENOM" id="CLU_062576_1_0_10"/>
<evidence type="ECO:0000256" key="2">
    <source>
        <dbReference type="SAM" id="SignalP"/>
    </source>
</evidence>
<dbReference type="RefSeq" id="WP_007483796.1">
    <property type="nucleotide sequence ID" value="NZ_JH724314.1"/>
</dbReference>
<feature type="chain" id="PRO_5003721185" evidence="2">
    <location>
        <begin position="23"/>
        <end position="370"/>
    </location>
</feature>
<dbReference type="AlphaFoldDB" id="I9H2J2"/>
<dbReference type="STRING" id="997884.HMPREF1068_00849"/>
<evidence type="ECO:0000313" key="4">
    <source>
        <dbReference type="Proteomes" id="UP000003089"/>
    </source>
</evidence>
<dbReference type="PATRIC" id="fig|997884.3.peg.859"/>
<evidence type="ECO:0000256" key="1">
    <source>
        <dbReference type="SAM" id="MobiDB-lite"/>
    </source>
</evidence>
<keyword evidence="4" id="KW-1185">Reference proteome</keyword>
<feature type="compositionally biased region" description="Low complexity" evidence="1">
    <location>
        <begin position="201"/>
        <end position="370"/>
    </location>
</feature>
<reference evidence="3 4" key="1">
    <citation type="submission" date="2012-02" db="EMBL/GenBank/DDBJ databases">
        <title>The Genome Sequence of Bacteroides nordii CL02T12C05.</title>
        <authorList>
            <consortium name="The Broad Institute Genome Sequencing Platform"/>
            <person name="Earl A."/>
            <person name="Ward D."/>
            <person name="Feldgarden M."/>
            <person name="Gevers D."/>
            <person name="Zitomersky N.L."/>
            <person name="Coyne M.J."/>
            <person name="Comstock L.E."/>
            <person name="Young S.K."/>
            <person name="Zeng Q."/>
            <person name="Gargeya S."/>
            <person name="Fitzgerald M."/>
            <person name="Haas B."/>
            <person name="Abouelleil A."/>
            <person name="Alvarado L."/>
            <person name="Arachchi H.M."/>
            <person name="Berlin A."/>
            <person name="Chapman S.B."/>
            <person name="Gearin G."/>
            <person name="Goldberg J."/>
            <person name="Griggs A."/>
            <person name="Gujja S."/>
            <person name="Hansen M."/>
            <person name="Heiman D."/>
            <person name="Howarth C."/>
            <person name="Larimer J."/>
            <person name="Lui A."/>
            <person name="MacDonald P.J.P."/>
            <person name="McCowen C."/>
            <person name="Montmayeur A."/>
            <person name="Murphy C."/>
            <person name="Neiman D."/>
            <person name="Pearson M."/>
            <person name="Priest M."/>
            <person name="Roberts A."/>
            <person name="Saif S."/>
            <person name="Shea T."/>
            <person name="Sisk P."/>
            <person name="Stolte C."/>
            <person name="Sykes S."/>
            <person name="Wortman J."/>
            <person name="Nusbaum C."/>
            <person name="Birren B."/>
        </authorList>
    </citation>
    <scope>NUCLEOTIDE SEQUENCE [LARGE SCALE GENOMIC DNA]</scope>
    <source>
        <strain evidence="3 4">CL02T12C05</strain>
    </source>
</reference>
<feature type="region of interest" description="Disordered" evidence="1">
    <location>
        <begin position="187"/>
        <end position="370"/>
    </location>
</feature>
<evidence type="ECO:0000313" key="3">
    <source>
        <dbReference type="EMBL" id="EIY53679.1"/>
    </source>
</evidence>
<keyword evidence="2" id="KW-0732">Signal</keyword>
<dbReference type="Proteomes" id="UP000003089">
    <property type="component" value="Unassembled WGS sequence"/>
</dbReference>
<gene>
    <name evidence="3" type="ORF">HMPREF1068_00849</name>
</gene>
<proteinExistence type="predicted"/>
<dbReference type="eggNOG" id="ENOG50347K1">
    <property type="taxonomic scope" value="Bacteria"/>
</dbReference>
<name>I9H2J2_9BACE</name>
<sequence>MKRLIILLFAIGITAMSSMSMAAMSNSRVRKETRFLTDKMAYELNLNTQQYNDVYEINFDFIYSIRYLMDDVIRGYEWALDDYYNYLDVRNDDLRWVLSDSQYRRFLGLDYFCRPIYANTGGWNFRVYITYTNHNHFYFPKPYHYRSYSGGHYRTHFHNVSYYRGRYNHSHYRGNYSVRNDRVYHTNRRSDFGSVNIRPNTSTRPSSRPGTRPSTGTTTRPSTGTTTRPSTGTTTRPGSSTTRPSTTPGTSTRPGNSETKPSSTSRPTTRPSSSSSSSNRESTSGSRRDNNTSGSSSRVNSSTSHSSTNSGNSSRRSSSSANRETTSPSSSRRSSVSSGQSGRSSSSSSSSSSSRSSSSSSSERGSSSRR</sequence>
<feature type="signal peptide" evidence="2">
    <location>
        <begin position="1"/>
        <end position="22"/>
    </location>
</feature>
<dbReference type="EMBL" id="AGXS01000011">
    <property type="protein sequence ID" value="EIY53679.1"/>
    <property type="molecule type" value="Genomic_DNA"/>
</dbReference>
<protein>
    <submittedName>
        <fullName evidence="3">Uncharacterized protein</fullName>
    </submittedName>
</protein>
<accession>I9H2J2</accession>
<organism evidence="3 4">
    <name type="scientific">Bacteroides nordii CL02T12C05</name>
    <dbReference type="NCBI Taxonomy" id="997884"/>
    <lineage>
        <taxon>Bacteria</taxon>
        <taxon>Pseudomonadati</taxon>
        <taxon>Bacteroidota</taxon>
        <taxon>Bacteroidia</taxon>
        <taxon>Bacteroidales</taxon>
        <taxon>Bacteroidaceae</taxon>
        <taxon>Bacteroides</taxon>
    </lineage>
</organism>
<comment type="caution">
    <text evidence="3">The sequence shown here is derived from an EMBL/GenBank/DDBJ whole genome shotgun (WGS) entry which is preliminary data.</text>
</comment>